<dbReference type="InterPro" id="IPR038718">
    <property type="entry name" value="SNF2-like_sf"/>
</dbReference>
<dbReference type="GO" id="GO:0061630">
    <property type="term" value="F:ubiquitin protein ligase activity"/>
    <property type="evidence" value="ECO:0007669"/>
    <property type="project" value="UniProtKB-EC"/>
</dbReference>
<comment type="caution">
    <text evidence="6">The sequence shown here is derived from an EMBL/GenBank/DDBJ whole genome shotgun (WGS) entry which is preliminary data.</text>
</comment>
<evidence type="ECO:0000256" key="2">
    <source>
        <dbReference type="ARBA" id="ARBA00022801"/>
    </source>
</evidence>
<keyword evidence="4" id="KW-0067">ATP-binding</keyword>
<keyword evidence="2 6" id="KW-0378">Hydrolase</keyword>
<sequence length="182" mass="20199">MMVDTTSATGYHTVDQAIGTTMYTHQKQALSWMIEREKGSHLPPFWEEKNGRYYNSVTIFTTNQRPNSVRGGILADDMGLGKTLEMIALIVTNFKDNKPIAVPVSGHIRKSKHLSILKKQQTWHQLLFPKEPGKCLCVRRSSTGTSDGRPLRTEPPVYPPISPAATALENFKKVVGLLPGPG</sequence>
<dbReference type="OrthoDB" id="276744at2759"/>
<keyword evidence="3" id="KW-0347">Helicase</keyword>
<dbReference type="GO" id="GO:0004386">
    <property type="term" value="F:helicase activity"/>
    <property type="evidence" value="ECO:0007669"/>
    <property type="project" value="UniProtKB-KW"/>
</dbReference>
<evidence type="ECO:0000259" key="5">
    <source>
        <dbReference type="Pfam" id="PF00176"/>
    </source>
</evidence>
<evidence type="ECO:0000256" key="3">
    <source>
        <dbReference type="ARBA" id="ARBA00022806"/>
    </source>
</evidence>
<dbReference type="InterPro" id="IPR027417">
    <property type="entry name" value="P-loop_NTPase"/>
</dbReference>
<evidence type="ECO:0000256" key="4">
    <source>
        <dbReference type="ARBA" id="ARBA00022840"/>
    </source>
</evidence>
<feature type="domain" description="SNF2 N-terminal" evidence="5">
    <location>
        <begin position="25"/>
        <end position="97"/>
    </location>
</feature>
<dbReference type="EC" id="3.6.4.-" evidence="6"/>
<dbReference type="InterPro" id="IPR000330">
    <property type="entry name" value="SNF2_N"/>
</dbReference>
<organism evidence="6 7">
    <name type="scientific">Mytilus edulis</name>
    <name type="common">Blue mussel</name>
    <dbReference type="NCBI Taxonomy" id="6550"/>
    <lineage>
        <taxon>Eukaryota</taxon>
        <taxon>Metazoa</taxon>
        <taxon>Spiralia</taxon>
        <taxon>Lophotrochozoa</taxon>
        <taxon>Mollusca</taxon>
        <taxon>Bivalvia</taxon>
        <taxon>Autobranchia</taxon>
        <taxon>Pteriomorphia</taxon>
        <taxon>Mytilida</taxon>
        <taxon>Mytiloidea</taxon>
        <taxon>Mytilidae</taxon>
        <taxon>Mytilinae</taxon>
        <taxon>Mytilus</taxon>
    </lineage>
</organism>
<dbReference type="EMBL" id="CAJPWZ010000338">
    <property type="protein sequence ID" value="CAG2190684.1"/>
    <property type="molecule type" value="Genomic_DNA"/>
</dbReference>
<dbReference type="GO" id="GO:0006281">
    <property type="term" value="P:DNA repair"/>
    <property type="evidence" value="ECO:0007669"/>
    <property type="project" value="TreeGrafter"/>
</dbReference>
<protein>
    <submittedName>
        <fullName evidence="6">SMARCA3</fullName>
        <ecNumber evidence="6">2.3.2.27</ecNumber>
        <ecNumber evidence="6">3.6.4.-</ecNumber>
    </submittedName>
</protein>
<keyword evidence="6" id="KW-0808">Transferase</keyword>
<dbReference type="PANTHER" id="PTHR45626">
    <property type="entry name" value="TRANSCRIPTION TERMINATION FACTOR 2-RELATED"/>
    <property type="match status" value="1"/>
</dbReference>
<dbReference type="GO" id="GO:0016787">
    <property type="term" value="F:hydrolase activity"/>
    <property type="evidence" value="ECO:0007669"/>
    <property type="project" value="UniProtKB-KW"/>
</dbReference>
<dbReference type="AlphaFoldDB" id="A0A8S3Q5H9"/>
<dbReference type="EC" id="2.3.2.27" evidence="6"/>
<accession>A0A8S3Q5H9</accession>
<dbReference type="Pfam" id="PF00176">
    <property type="entry name" value="SNF2-rel_dom"/>
    <property type="match status" value="1"/>
</dbReference>
<dbReference type="GO" id="GO:0005524">
    <property type="term" value="F:ATP binding"/>
    <property type="evidence" value="ECO:0007669"/>
    <property type="project" value="UniProtKB-KW"/>
</dbReference>
<dbReference type="PANTHER" id="PTHR45626:SF17">
    <property type="entry name" value="HELICASE-LIKE TRANSCRIPTION FACTOR"/>
    <property type="match status" value="1"/>
</dbReference>
<gene>
    <name evidence="6" type="ORF">MEDL_5957</name>
</gene>
<dbReference type="SUPFAM" id="SSF52540">
    <property type="entry name" value="P-loop containing nucleoside triphosphate hydrolases"/>
    <property type="match status" value="1"/>
</dbReference>
<proteinExistence type="predicted"/>
<reference evidence="6" key="1">
    <citation type="submission" date="2021-03" db="EMBL/GenBank/DDBJ databases">
        <authorList>
            <person name="Bekaert M."/>
        </authorList>
    </citation>
    <scope>NUCLEOTIDE SEQUENCE</scope>
</reference>
<dbReference type="GO" id="GO:0005634">
    <property type="term" value="C:nucleus"/>
    <property type="evidence" value="ECO:0007669"/>
    <property type="project" value="TreeGrafter"/>
</dbReference>
<keyword evidence="7" id="KW-1185">Reference proteome</keyword>
<evidence type="ECO:0000313" key="7">
    <source>
        <dbReference type="Proteomes" id="UP000683360"/>
    </source>
</evidence>
<evidence type="ECO:0000313" key="6">
    <source>
        <dbReference type="EMBL" id="CAG2190684.1"/>
    </source>
</evidence>
<name>A0A8S3Q5H9_MYTED</name>
<dbReference type="Gene3D" id="3.40.50.10810">
    <property type="entry name" value="Tandem AAA-ATPase domain"/>
    <property type="match status" value="1"/>
</dbReference>
<dbReference type="Proteomes" id="UP000683360">
    <property type="component" value="Unassembled WGS sequence"/>
</dbReference>
<evidence type="ECO:0000256" key="1">
    <source>
        <dbReference type="ARBA" id="ARBA00022741"/>
    </source>
</evidence>
<keyword evidence="1" id="KW-0547">Nucleotide-binding</keyword>
<dbReference type="InterPro" id="IPR050628">
    <property type="entry name" value="SNF2_RAD54_helicase_TF"/>
</dbReference>
<dbReference type="GO" id="GO:0008094">
    <property type="term" value="F:ATP-dependent activity, acting on DNA"/>
    <property type="evidence" value="ECO:0007669"/>
    <property type="project" value="TreeGrafter"/>
</dbReference>
<keyword evidence="6" id="KW-0012">Acyltransferase</keyword>